<evidence type="ECO:0000256" key="3">
    <source>
        <dbReference type="ARBA" id="ARBA00022490"/>
    </source>
</evidence>
<dbReference type="Proteomes" id="UP000289886">
    <property type="component" value="Unassembled WGS sequence"/>
</dbReference>
<evidence type="ECO:0000256" key="4">
    <source>
        <dbReference type="SAM" id="MobiDB-lite"/>
    </source>
</evidence>
<evidence type="ECO:0000313" key="6">
    <source>
        <dbReference type="Proteomes" id="UP000289886"/>
    </source>
</evidence>
<gene>
    <name evidence="5" type="ORF">EOD39_15358</name>
</gene>
<protein>
    <submittedName>
        <fullName evidence="5">Catenin alpha-3</fullName>
    </submittedName>
</protein>
<evidence type="ECO:0000313" key="5">
    <source>
        <dbReference type="EMBL" id="RXM96701.1"/>
    </source>
</evidence>
<evidence type="ECO:0000256" key="2">
    <source>
        <dbReference type="ARBA" id="ARBA00008376"/>
    </source>
</evidence>
<keyword evidence="6" id="KW-1185">Reference proteome</keyword>
<dbReference type="PANTHER" id="PTHR18914">
    <property type="entry name" value="ALPHA CATENIN"/>
    <property type="match status" value="1"/>
</dbReference>
<keyword evidence="3" id="KW-0963">Cytoplasm</keyword>
<dbReference type="InterPro" id="IPR006077">
    <property type="entry name" value="Vinculin/catenin"/>
</dbReference>
<dbReference type="GO" id="GO:0051015">
    <property type="term" value="F:actin filament binding"/>
    <property type="evidence" value="ECO:0007669"/>
    <property type="project" value="InterPro"/>
</dbReference>
<dbReference type="InterPro" id="IPR036723">
    <property type="entry name" value="Alpha-catenin/vinculin-like_sf"/>
</dbReference>
<organism evidence="5 6">
    <name type="scientific">Acipenser ruthenus</name>
    <name type="common">Sterlet sturgeon</name>
    <dbReference type="NCBI Taxonomy" id="7906"/>
    <lineage>
        <taxon>Eukaryota</taxon>
        <taxon>Metazoa</taxon>
        <taxon>Chordata</taxon>
        <taxon>Craniata</taxon>
        <taxon>Vertebrata</taxon>
        <taxon>Euteleostomi</taxon>
        <taxon>Actinopterygii</taxon>
        <taxon>Chondrostei</taxon>
        <taxon>Acipenseriformes</taxon>
        <taxon>Acipenseridae</taxon>
        <taxon>Acipenser</taxon>
    </lineage>
</organism>
<dbReference type="Pfam" id="PF01044">
    <property type="entry name" value="Vinculin"/>
    <property type="match status" value="1"/>
</dbReference>
<comment type="similarity">
    <text evidence="2">Belongs to the vinculin/alpha-catenin family.</text>
</comment>
<accession>A0A662YLI5</accession>
<evidence type="ECO:0000256" key="1">
    <source>
        <dbReference type="ARBA" id="ARBA00004496"/>
    </source>
</evidence>
<dbReference type="SUPFAM" id="SSF47220">
    <property type="entry name" value="alpha-catenin/vinculin-like"/>
    <property type="match status" value="1"/>
</dbReference>
<dbReference type="GO" id="GO:0098609">
    <property type="term" value="P:cell-cell adhesion"/>
    <property type="evidence" value="ECO:0007669"/>
    <property type="project" value="TreeGrafter"/>
</dbReference>
<feature type="region of interest" description="Disordered" evidence="4">
    <location>
        <begin position="100"/>
        <end position="122"/>
    </location>
</feature>
<dbReference type="GO" id="GO:0016477">
    <property type="term" value="P:cell migration"/>
    <property type="evidence" value="ECO:0007669"/>
    <property type="project" value="TreeGrafter"/>
</dbReference>
<proteinExistence type="inferred from homology"/>
<comment type="subcellular location">
    <subcellularLocation>
        <location evidence="1">Cytoplasm</location>
    </subcellularLocation>
</comment>
<dbReference type="EMBL" id="SCEB01001486">
    <property type="protein sequence ID" value="RXM96701.1"/>
    <property type="molecule type" value="Genomic_DNA"/>
</dbReference>
<sequence length="122" mass="13891">MSTLQNIQLKIDPKDHQIRTITVERLLEPLIIQVTTLVNCPKYPSNNKKGRSKRGRVLLKSVEEATLNLIEKGEKIARDTAVLKEELTAAVEEVRRESTQRLLVDPHPQSATCREQEGKGFY</sequence>
<dbReference type="GO" id="GO:0005737">
    <property type="term" value="C:cytoplasm"/>
    <property type="evidence" value="ECO:0007669"/>
    <property type="project" value="UniProtKB-SubCell"/>
</dbReference>
<name>A0A662YLI5_ACIRT</name>
<dbReference type="GO" id="GO:0005916">
    <property type="term" value="C:fascia adherens"/>
    <property type="evidence" value="ECO:0007669"/>
    <property type="project" value="TreeGrafter"/>
</dbReference>
<dbReference type="GO" id="GO:0008013">
    <property type="term" value="F:beta-catenin binding"/>
    <property type="evidence" value="ECO:0007669"/>
    <property type="project" value="TreeGrafter"/>
</dbReference>
<comment type="caution">
    <text evidence="5">The sequence shown here is derived from an EMBL/GenBank/DDBJ whole genome shotgun (WGS) entry which is preliminary data.</text>
</comment>
<dbReference type="Gene3D" id="1.20.120.230">
    <property type="entry name" value="Alpha-catenin/vinculin-like"/>
    <property type="match status" value="1"/>
</dbReference>
<reference evidence="5 6" key="1">
    <citation type="submission" date="2019-01" db="EMBL/GenBank/DDBJ databases">
        <title>Draft Genome and Complete Hox-Cluster Characterization of the Sterlet Sturgeon (Acipenser ruthenus).</title>
        <authorList>
            <person name="Wei Q."/>
        </authorList>
    </citation>
    <scope>NUCLEOTIDE SEQUENCE [LARGE SCALE GENOMIC DNA]</scope>
    <source>
        <strain evidence="5">WHYD16114868_AA</strain>
        <tissue evidence="5">Blood</tissue>
    </source>
</reference>
<dbReference type="PANTHER" id="PTHR18914:SF21">
    <property type="entry name" value="CATENIN ALPHA-3"/>
    <property type="match status" value="1"/>
</dbReference>
<dbReference type="AlphaFoldDB" id="A0A662YLI5"/>
<dbReference type="GO" id="GO:0005912">
    <property type="term" value="C:adherens junction"/>
    <property type="evidence" value="ECO:0007669"/>
    <property type="project" value="TreeGrafter"/>
</dbReference>